<proteinExistence type="predicted"/>
<evidence type="ECO:0000313" key="2">
    <source>
        <dbReference type="Proteomes" id="UP000620147"/>
    </source>
</evidence>
<keyword evidence="2" id="KW-1185">Reference proteome</keyword>
<dbReference type="EMBL" id="BLYJ01000050">
    <property type="protein sequence ID" value="GFO89489.1"/>
    <property type="molecule type" value="Genomic_DNA"/>
</dbReference>
<reference evidence="1 2" key="1">
    <citation type="submission" date="2020-06" db="EMBL/GenBank/DDBJ databases">
        <title>Characterization of fructooligosaccharide metabolism and fructooligosaccharide-degrading enzymes in human commensal butyrate producers.</title>
        <authorList>
            <person name="Tanno H."/>
            <person name="Fujii T."/>
            <person name="Hirano K."/>
            <person name="Maeno S."/>
            <person name="Tonozuka T."/>
            <person name="Sakamoto M."/>
            <person name="Ohkuma M."/>
            <person name="Tochio T."/>
            <person name="Endo A."/>
        </authorList>
    </citation>
    <scope>NUCLEOTIDE SEQUENCE [LARGE SCALE GENOMIC DNA]</scope>
    <source>
        <strain evidence="1 2">JCM 31056</strain>
    </source>
</reference>
<organism evidence="1 2">
    <name type="scientific">Butyricicoccus faecihominis</name>
    <dbReference type="NCBI Taxonomy" id="1712515"/>
    <lineage>
        <taxon>Bacteria</taxon>
        <taxon>Bacillati</taxon>
        <taxon>Bacillota</taxon>
        <taxon>Clostridia</taxon>
        <taxon>Eubacteriales</taxon>
        <taxon>Butyricicoccaceae</taxon>
        <taxon>Butyricicoccus</taxon>
    </lineage>
</organism>
<dbReference type="Proteomes" id="UP000620147">
    <property type="component" value="Unassembled WGS sequence"/>
</dbReference>
<name>A0ABQ1E3F0_9FIRM</name>
<evidence type="ECO:0000313" key="1">
    <source>
        <dbReference type="EMBL" id="GFO89489.1"/>
    </source>
</evidence>
<sequence length="60" mass="6718">MTINQVIRILDPATTAEELAAIEYYGGLHGREKMVAACDEACHVAVGIMRKYQEEHKNID</sequence>
<gene>
    <name evidence="1" type="ORF">BUFA31_26530</name>
</gene>
<accession>A0ABQ1E3F0</accession>
<protein>
    <submittedName>
        <fullName evidence="1">Uncharacterized protein</fullName>
    </submittedName>
</protein>
<dbReference type="RefSeq" id="WP_188885537.1">
    <property type="nucleotide sequence ID" value="NZ_BLYJ01000050.1"/>
</dbReference>
<comment type="caution">
    <text evidence="1">The sequence shown here is derived from an EMBL/GenBank/DDBJ whole genome shotgun (WGS) entry which is preliminary data.</text>
</comment>